<dbReference type="PANTHER" id="PTHR42655">
    <property type="entry name" value="GLYCOGEN PHOSPHORYLASE"/>
    <property type="match status" value="1"/>
</dbReference>
<dbReference type="RefSeq" id="WP_317064450.1">
    <property type="nucleotide sequence ID" value="NZ_WBKO01000001.1"/>
</dbReference>
<dbReference type="Gene3D" id="3.40.50.2000">
    <property type="entry name" value="Glycogen Phosphorylase B"/>
    <property type="match status" value="3"/>
</dbReference>
<dbReference type="Proteomes" id="UP001281203">
    <property type="component" value="Unassembled WGS sequence"/>
</dbReference>
<dbReference type="SUPFAM" id="SSF53756">
    <property type="entry name" value="UDP-Glycosyltransferase/glycogen phosphorylase"/>
    <property type="match status" value="1"/>
</dbReference>
<comment type="caution">
    <text evidence="2">The sequence shown here is derived from an EMBL/GenBank/DDBJ whole genome shotgun (WGS) entry which is preliminary data.</text>
</comment>
<dbReference type="PANTHER" id="PTHR42655:SF1">
    <property type="entry name" value="GLYCOGEN PHOSPHORYLASE"/>
    <property type="match status" value="1"/>
</dbReference>
<protein>
    <submittedName>
        <fullName evidence="2">Alpha-glucan family phosphorylase</fullName>
    </submittedName>
</protein>
<dbReference type="PIRSF" id="PIRSF000460">
    <property type="entry name" value="Pprylas_GlgP"/>
    <property type="match status" value="1"/>
</dbReference>
<sequence>MRLTTVARRGNVVNALDPVWGIPIDTKKTPFRVEIRGRTYYFVDEQHMRRFLEGARVAYFSMEIGLEEGIRTYSGGLGVLAGDTIKSGSDLKLPMVAVTLVNRMGYFRQVISETGDQLEYPDPWEPSAFMRELPDTVEVRIGERVVRVKTWIYDYQSPAGSLIPILFLDTDVNGNTPEDRLITSHLYGGDEIYRLKQAIVLGIGGVRMLKALNFTILKYHMNEGQSSLLALELLRRNDMDANKTRDRSVFTTHTPVAAAFFSFSYETARDLLGDEFDMEEIRVFAGEDRFNMTALALNLSTYVNGVARAHVESSTRLFPGYHIRAITNGVHPCTWTSQPFKELFDRYFTGWALEPDLLVRIDTVPHEEVRNAHMKAKAALLRYIAEKTGTDLEPDTLTLGFARRMTGYKRATLLFSDLDRLRKVLRRGPIQVVMAGKAHPRDEPGKGLIREIHAAGKTLKGDVDLVFLDDYGIDLAKLLTSGVDVWLNTPLPPYEASGTSGMKAAFNGVVNFSVLDGWWAEGWMEGNTGWAIGPAPDAIIGIEARRAMELDDLYNKLEYLIIPKFYHEKDSWATMMRNSIGKIASHFHTHRMMRRYASEAYL</sequence>
<accession>A0ABU3X1Z1</accession>
<reference evidence="2 3" key="1">
    <citation type="submission" date="2019-10" db="EMBL/GenBank/DDBJ databases">
        <title>Isolation and characterization of Methanoculleus sp. Wushi-C6 from a hot spring well.</title>
        <authorList>
            <person name="Chen S.-C."/>
            <person name="Lan Z.-H."/>
            <person name="You Y.-T."/>
            <person name="Lai M.-C."/>
        </authorList>
    </citation>
    <scope>NUCLEOTIDE SEQUENCE [LARGE SCALE GENOMIC DNA]</scope>
    <source>
        <strain evidence="2 3">Wushi-C6</strain>
    </source>
</reference>
<proteinExistence type="inferred from homology"/>
<evidence type="ECO:0000313" key="2">
    <source>
        <dbReference type="EMBL" id="MDV2481431.1"/>
    </source>
</evidence>
<dbReference type="Pfam" id="PF00343">
    <property type="entry name" value="Phosphorylase"/>
    <property type="match status" value="1"/>
</dbReference>
<dbReference type="EMBL" id="WBKO01000001">
    <property type="protein sequence ID" value="MDV2481431.1"/>
    <property type="molecule type" value="Genomic_DNA"/>
</dbReference>
<name>A0ABU3X1Z1_9EURY</name>
<organism evidence="2 3">
    <name type="scientific">Methanoculleus caldifontis</name>
    <dbReference type="NCBI Taxonomy" id="2651577"/>
    <lineage>
        <taxon>Archaea</taxon>
        <taxon>Methanobacteriati</taxon>
        <taxon>Methanobacteriota</taxon>
        <taxon>Stenosarchaea group</taxon>
        <taxon>Methanomicrobia</taxon>
        <taxon>Methanomicrobiales</taxon>
        <taxon>Methanomicrobiaceae</taxon>
        <taxon>Methanoculleus</taxon>
    </lineage>
</organism>
<dbReference type="NCBIfam" id="TIGR02094">
    <property type="entry name" value="more_P_ylases"/>
    <property type="match status" value="1"/>
</dbReference>
<dbReference type="InterPro" id="IPR011834">
    <property type="entry name" value="Agluc_phsphrylas"/>
</dbReference>
<dbReference type="InterPro" id="IPR000811">
    <property type="entry name" value="Glyco_trans_35"/>
</dbReference>
<keyword evidence="3" id="KW-1185">Reference proteome</keyword>
<comment type="similarity">
    <text evidence="1">Belongs to the glycogen phosphorylase family.</text>
</comment>
<dbReference type="InterPro" id="IPR052182">
    <property type="entry name" value="Glycogen/Maltodextrin_Phosph"/>
</dbReference>
<gene>
    <name evidence="2" type="primary">glgP</name>
    <name evidence="2" type="ORF">F8E02_05305</name>
</gene>
<evidence type="ECO:0000313" key="3">
    <source>
        <dbReference type="Proteomes" id="UP001281203"/>
    </source>
</evidence>
<evidence type="ECO:0000256" key="1">
    <source>
        <dbReference type="ARBA" id="ARBA00006047"/>
    </source>
</evidence>